<dbReference type="STRING" id="200324.A0A2N5UG01"/>
<comment type="caution">
    <text evidence="2">The sequence shown here is derived from an EMBL/GenBank/DDBJ whole genome shotgun (WGS) entry which is preliminary data.</text>
</comment>
<accession>A0A2N5UG01</accession>
<dbReference type="EMBL" id="PGCI01000156">
    <property type="protein sequence ID" value="PLW36675.1"/>
    <property type="molecule type" value="Genomic_DNA"/>
</dbReference>
<proteinExistence type="predicted"/>
<keyword evidence="3" id="KW-1185">Reference proteome</keyword>
<evidence type="ECO:0000313" key="4">
    <source>
        <dbReference type="Proteomes" id="UP000235392"/>
    </source>
</evidence>
<dbReference type="EMBL" id="PGCJ01000943">
    <property type="protein sequence ID" value="PLW13646.1"/>
    <property type="molecule type" value="Genomic_DNA"/>
</dbReference>
<sequence length="73" mass="7912">MPDTEVNQGPQSSFVFLIIHAAEHKGLCQGINIQLVQRLGEGQRYVPVTYVGGAKAASDLDLVTLVYPRGRST</sequence>
<evidence type="ECO:0000313" key="2">
    <source>
        <dbReference type="EMBL" id="PLW36675.1"/>
    </source>
</evidence>
<gene>
    <name evidence="1" type="ORF">PCANC_18428</name>
    <name evidence="2" type="ORF">PCASD_14134</name>
</gene>
<organism evidence="2 4">
    <name type="scientific">Puccinia coronata f. sp. avenae</name>
    <dbReference type="NCBI Taxonomy" id="200324"/>
    <lineage>
        <taxon>Eukaryota</taxon>
        <taxon>Fungi</taxon>
        <taxon>Dikarya</taxon>
        <taxon>Basidiomycota</taxon>
        <taxon>Pucciniomycotina</taxon>
        <taxon>Pucciniomycetes</taxon>
        <taxon>Pucciniales</taxon>
        <taxon>Pucciniaceae</taxon>
        <taxon>Puccinia</taxon>
    </lineage>
</organism>
<reference evidence="3 4" key="1">
    <citation type="submission" date="2017-11" db="EMBL/GenBank/DDBJ databases">
        <title>De novo assembly and phasing of dikaryotic genomes from two isolates of Puccinia coronata f. sp. avenae, the causal agent of oat crown rust.</title>
        <authorList>
            <person name="Miller M.E."/>
            <person name="Zhang Y."/>
            <person name="Omidvar V."/>
            <person name="Sperschneider J."/>
            <person name="Schwessinger B."/>
            <person name="Raley C."/>
            <person name="Palmer J.M."/>
            <person name="Garnica D."/>
            <person name="Upadhyaya N."/>
            <person name="Rathjen J."/>
            <person name="Taylor J.M."/>
            <person name="Park R.F."/>
            <person name="Dodds P.N."/>
            <person name="Hirsch C.D."/>
            <person name="Kianian S.F."/>
            <person name="Figueroa M."/>
        </authorList>
    </citation>
    <scope>NUCLEOTIDE SEQUENCE [LARGE SCALE GENOMIC DNA]</scope>
    <source>
        <strain evidence="1">12NC29</strain>
        <strain evidence="2">12SD80</strain>
    </source>
</reference>
<dbReference type="Gene3D" id="3.20.20.70">
    <property type="entry name" value="Aldolase class I"/>
    <property type="match status" value="1"/>
</dbReference>
<name>A0A2N5UG01_9BASI</name>
<dbReference type="OrthoDB" id="446074at2759"/>
<dbReference type="Proteomes" id="UP000235392">
    <property type="component" value="Unassembled WGS sequence"/>
</dbReference>
<dbReference type="Proteomes" id="UP000235388">
    <property type="component" value="Unassembled WGS sequence"/>
</dbReference>
<protein>
    <submittedName>
        <fullName evidence="2">Uncharacterized protein</fullName>
    </submittedName>
</protein>
<evidence type="ECO:0000313" key="1">
    <source>
        <dbReference type="EMBL" id="PLW13646.1"/>
    </source>
</evidence>
<evidence type="ECO:0000313" key="3">
    <source>
        <dbReference type="Proteomes" id="UP000235388"/>
    </source>
</evidence>
<dbReference type="InterPro" id="IPR013785">
    <property type="entry name" value="Aldolase_TIM"/>
</dbReference>
<dbReference type="AlphaFoldDB" id="A0A2N5UG01"/>